<dbReference type="Proteomes" id="UP001061282">
    <property type="component" value="Unassembled WGS sequence"/>
</dbReference>
<feature type="chain" id="PRO_5039952381" evidence="1">
    <location>
        <begin position="24"/>
        <end position="214"/>
    </location>
</feature>
<dbReference type="EMBL" id="JAMGZJ010000074">
    <property type="protein sequence ID" value="MCU6669144.1"/>
    <property type="molecule type" value="Genomic_DNA"/>
</dbReference>
<accession>A0A9J6QBG1</accession>
<evidence type="ECO:0000256" key="1">
    <source>
        <dbReference type="SAM" id="SignalP"/>
    </source>
</evidence>
<evidence type="ECO:0000313" key="3">
    <source>
        <dbReference type="Proteomes" id="UP001061282"/>
    </source>
</evidence>
<name>A0A9J6QBG1_9ENTR</name>
<protein>
    <submittedName>
        <fullName evidence="2">Uncharacterized protein</fullName>
    </submittedName>
</protein>
<evidence type="ECO:0000313" key="2">
    <source>
        <dbReference type="EMBL" id="MCU6669144.1"/>
    </source>
</evidence>
<organism evidence="2 3">
    <name type="scientific">Silvania confinis</name>
    <dbReference type="NCBI Taxonomy" id="2926470"/>
    <lineage>
        <taxon>Bacteria</taxon>
        <taxon>Pseudomonadati</taxon>
        <taxon>Pseudomonadota</taxon>
        <taxon>Gammaproteobacteria</taxon>
        <taxon>Enterobacterales</taxon>
        <taxon>Enterobacteriaceae</taxon>
        <taxon>Silvania</taxon>
    </lineage>
</organism>
<sequence>MIRPSKILMLLSLSLFTIPFCGVADMSPVPVVESVLLNQFPTQPAALARTSESLFQEYEETGNVSSLIFYSYGVLKQASYFSSVNDLIKASEFAKTGFFYLDEAVDSNEKDLRIRYMRARLDAYLTAELGRCVITISDTKLLLENKEKFSRGIVEHIKKMHVIALQNCKMHDQSSLSLIQKDGRKPGVKVTADEAPLWSVEEVTQIMLPLVKGD</sequence>
<dbReference type="RefSeq" id="WP_271267714.1">
    <property type="nucleotide sequence ID" value="NZ_JAMGZJ010000074.1"/>
</dbReference>
<gene>
    <name evidence="2" type="ORF">M8013_10315</name>
</gene>
<proteinExistence type="predicted"/>
<feature type="signal peptide" evidence="1">
    <location>
        <begin position="1"/>
        <end position="23"/>
    </location>
</feature>
<keyword evidence="3" id="KW-1185">Reference proteome</keyword>
<comment type="caution">
    <text evidence="2">The sequence shown here is derived from an EMBL/GenBank/DDBJ whole genome shotgun (WGS) entry which is preliminary data.</text>
</comment>
<keyword evidence="1" id="KW-0732">Signal</keyword>
<reference evidence="2" key="1">
    <citation type="submission" date="2022-05" db="EMBL/GenBank/DDBJ databases">
        <title>Description of a novel species of Leclercia; Leclercia tamurae and the Proposal for a Novel Genus Silvania gen. nov. Containing Two Novel Species Silvania hatchlandensis sp. nov. and Silvania confinis sp. nov. Isolated from the Rhizosphere of Oak.</title>
        <authorList>
            <person name="Maddock D.W."/>
            <person name="Brady C.L."/>
            <person name="Denman S."/>
            <person name="Arnold D."/>
        </authorList>
    </citation>
    <scope>NUCLEOTIDE SEQUENCE</scope>
    <source>
        <strain evidence="2">H4N4</strain>
    </source>
</reference>
<dbReference type="AlphaFoldDB" id="A0A9J6QBG1"/>